<evidence type="ECO:0000256" key="2">
    <source>
        <dbReference type="SAM" id="SignalP"/>
    </source>
</evidence>
<feature type="region of interest" description="Disordered" evidence="1">
    <location>
        <begin position="26"/>
        <end position="46"/>
    </location>
</feature>
<proteinExistence type="predicted"/>
<dbReference type="EMBL" id="NOXF01000001">
    <property type="protein sequence ID" value="PEQ25761.1"/>
    <property type="molecule type" value="Genomic_DNA"/>
</dbReference>
<dbReference type="SUPFAM" id="SSF53850">
    <property type="entry name" value="Periplasmic binding protein-like II"/>
    <property type="match status" value="1"/>
</dbReference>
<organism evidence="3 5">
    <name type="scientific">[Clostridium] leptum DSM 753</name>
    <dbReference type="NCBI Taxonomy" id="428125"/>
    <lineage>
        <taxon>Bacteria</taxon>
        <taxon>Bacillati</taxon>
        <taxon>Bacillota</taxon>
        <taxon>Clostridia</taxon>
        <taxon>Eubacteriales</taxon>
        <taxon>Oscillospiraceae</taxon>
        <taxon>Oscillospiraceae incertae sedis</taxon>
    </lineage>
</organism>
<dbReference type="Proteomes" id="UP000003490">
    <property type="component" value="Unassembled WGS sequence"/>
</dbReference>
<dbReference type="PANTHER" id="PTHR43649">
    <property type="entry name" value="ARABINOSE-BINDING PROTEIN-RELATED"/>
    <property type="match status" value="1"/>
</dbReference>
<keyword evidence="2" id="KW-0732">Signal</keyword>
<feature type="signal peptide" evidence="2">
    <location>
        <begin position="1"/>
        <end position="20"/>
    </location>
</feature>
<gene>
    <name evidence="4" type="ORF">CH238_01850</name>
    <name evidence="3" type="ORF">CLOLEP_03150</name>
</gene>
<dbReference type="AlphaFoldDB" id="A7VX27"/>
<dbReference type="Proteomes" id="UP000220611">
    <property type="component" value="Unassembled WGS sequence"/>
</dbReference>
<dbReference type="OrthoDB" id="41208at2"/>
<evidence type="ECO:0000313" key="3">
    <source>
        <dbReference type="EMBL" id="EDO60324.1"/>
    </source>
</evidence>
<reference evidence="3 5" key="1">
    <citation type="submission" date="2007-08" db="EMBL/GenBank/DDBJ databases">
        <title>Draft genome sequence of Clostridium leptum (DSM 753).</title>
        <authorList>
            <person name="Sudarsanam P."/>
            <person name="Ley R."/>
            <person name="Guruge J."/>
            <person name="Turnbaugh P.J."/>
            <person name="Mahowald M."/>
            <person name="Liep D."/>
            <person name="Gordon J."/>
        </authorList>
    </citation>
    <scope>NUCLEOTIDE SEQUENCE [LARGE SCALE GENOMIC DNA]</scope>
    <source>
        <strain evidence="3 5">DSM 753</strain>
    </source>
</reference>
<evidence type="ECO:0000313" key="5">
    <source>
        <dbReference type="Proteomes" id="UP000003490"/>
    </source>
</evidence>
<dbReference type="InterPro" id="IPR050490">
    <property type="entry name" value="Bact_solute-bd_prot1"/>
</dbReference>
<feature type="chain" id="PRO_5041894260" evidence="2">
    <location>
        <begin position="21"/>
        <end position="454"/>
    </location>
</feature>
<dbReference type="InterPro" id="IPR006059">
    <property type="entry name" value="SBP"/>
</dbReference>
<accession>A7VX27</accession>
<sequence>MKKKFLAVLACMLAVPMVMGGCSGDSANSSAPASSDEASSSAEASSSSGETVKITAWLNAPLENEMAYYEAFSEKYPQYEIEYTLYQDDELKEQTTIAIQAGTAPTILRPKVGSQLNDLIAAGACADLNSYSEQYGWKDMSYEDIYDACSKDGVLYAIPRSTGGYWQTLYYNADMAKELGLDLKQDMTIDEFIALKDTVNGAGYQLLSFGNLDRWPGVIMMGDYFMQVATPQLIDDLNSGAVKWNDSPEVLEVFGTLQKLGQSGAFITGFESSDHLSVNQSWASGKTLFMYCGTWWPESVTGGRDGVPFEIHTVSLPKIDAGTELQGQMFFANDAYAVYSGASDAEKEAAAAWLDYSFNFDGCKAKFADSAMYTVNKSFNESMEELGMEMDPLFQEEAFTKQMDLPQMNLADWAFDTSVIEELKLRIVDLFAGTITPEQAADSVAAVAAEVIGE</sequence>
<dbReference type="Gene3D" id="3.40.190.10">
    <property type="entry name" value="Periplasmic binding protein-like II"/>
    <property type="match status" value="2"/>
</dbReference>
<keyword evidence="6" id="KW-1185">Reference proteome</keyword>
<dbReference type="PANTHER" id="PTHR43649:SF12">
    <property type="entry name" value="DIACETYLCHITOBIOSE BINDING PROTEIN DASA"/>
    <property type="match status" value="1"/>
</dbReference>
<dbReference type="EMBL" id="ABCB02000020">
    <property type="protein sequence ID" value="EDO60324.1"/>
    <property type="molecule type" value="Genomic_DNA"/>
</dbReference>
<protein>
    <submittedName>
        <fullName evidence="3">ABC transporter, solute-binding protein</fullName>
    </submittedName>
    <submittedName>
        <fullName evidence="4">Carbohydrate ABC transporter substrate-binding protein</fullName>
    </submittedName>
</protein>
<dbReference type="Pfam" id="PF13416">
    <property type="entry name" value="SBP_bac_8"/>
    <property type="match status" value="1"/>
</dbReference>
<evidence type="ECO:0000313" key="6">
    <source>
        <dbReference type="Proteomes" id="UP000220611"/>
    </source>
</evidence>
<dbReference type="eggNOG" id="COG1653">
    <property type="taxonomic scope" value="Bacteria"/>
</dbReference>
<name>A7VX27_9FIRM</name>
<dbReference type="HOGENOM" id="CLU_602320_0_0_9"/>
<reference evidence="3 5" key="2">
    <citation type="submission" date="2007-08" db="EMBL/GenBank/DDBJ databases">
        <authorList>
            <person name="Fulton L."/>
            <person name="Clifton S."/>
            <person name="Fulton B."/>
            <person name="Xu J."/>
            <person name="Minx P."/>
            <person name="Pepin K.H."/>
            <person name="Johnson M."/>
            <person name="Thiruvilangam P."/>
            <person name="Bhonagiri V."/>
            <person name="Nash W.E."/>
            <person name="Wang C."/>
            <person name="Mardis E.R."/>
            <person name="Wilson R.K."/>
        </authorList>
    </citation>
    <scope>NUCLEOTIDE SEQUENCE [LARGE SCALE GENOMIC DNA]</scope>
    <source>
        <strain evidence="3 5">DSM 753</strain>
    </source>
</reference>
<evidence type="ECO:0000313" key="4">
    <source>
        <dbReference type="EMBL" id="PEQ25761.1"/>
    </source>
</evidence>
<dbReference type="PROSITE" id="PS51257">
    <property type="entry name" value="PROKAR_LIPOPROTEIN"/>
    <property type="match status" value="1"/>
</dbReference>
<comment type="caution">
    <text evidence="3">The sequence shown here is derived from an EMBL/GenBank/DDBJ whole genome shotgun (WGS) entry which is preliminary data.</text>
</comment>
<evidence type="ECO:0000256" key="1">
    <source>
        <dbReference type="SAM" id="MobiDB-lite"/>
    </source>
</evidence>
<reference evidence="4 6" key="3">
    <citation type="submission" date="2017-07" db="EMBL/GenBank/DDBJ databases">
        <title>Prevalence of linear plasmids in Cutibacterium (Propionibacterium) acnes isolates obtained from prostatic tissue.</title>
        <authorList>
            <person name="Davidsson S."/>
            <person name="Carlsson J."/>
            <person name="Molling P."/>
            <person name="Andren O."/>
            <person name="Andersson S.-O."/>
            <person name="Brzuszkiewicz E."/>
            <person name="Poehlein A."/>
            <person name="Al-Zeer M."/>
            <person name="Brinkmann V."/>
            <person name="Scavenius C."/>
            <person name="Nazipi S."/>
            <person name="Soderquist B."/>
            <person name="Bruggemann H."/>
        </authorList>
    </citation>
    <scope>NUCLEOTIDE SEQUENCE [LARGE SCALE GENOMIC DNA]</scope>
    <source>
        <strain evidence="4 6">DSM 753</strain>
    </source>
</reference>